<feature type="compositionally biased region" description="Basic residues" evidence="6">
    <location>
        <begin position="21"/>
        <end position="40"/>
    </location>
</feature>
<dbReference type="InterPro" id="IPR036915">
    <property type="entry name" value="Cyclin-like_sf"/>
</dbReference>
<dbReference type="Proteomes" id="UP001327560">
    <property type="component" value="Chromosome 3"/>
</dbReference>
<dbReference type="SMART" id="SM01332">
    <property type="entry name" value="Cyclin_C"/>
    <property type="match status" value="1"/>
</dbReference>
<dbReference type="Gene3D" id="1.10.472.10">
    <property type="entry name" value="Cyclin-like"/>
    <property type="match status" value="2"/>
</dbReference>
<protein>
    <submittedName>
        <fullName evidence="9">Cyclin-A3-1-like</fullName>
    </submittedName>
</protein>
<evidence type="ECO:0000256" key="1">
    <source>
        <dbReference type="ARBA" id="ARBA00006955"/>
    </source>
</evidence>
<feature type="compositionally biased region" description="Polar residues" evidence="6">
    <location>
        <begin position="41"/>
        <end position="51"/>
    </location>
</feature>
<evidence type="ECO:0000256" key="4">
    <source>
        <dbReference type="ARBA" id="ARBA00023306"/>
    </source>
</evidence>
<keyword evidence="3 5" id="KW-0195">Cyclin</keyword>
<evidence type="ECO:0000256" key="2">
    <source>
        <dbReference type="ARBA" id="ARBA00022618"/>
    </source>
</evidence>
<dbReference type="InterPro" id="IPR013763">
    <property type="entry name" value="Cyclin-like_dom"/>
</dbReference>
<evidence type="ECO:0000313" key="10">
    <source>
        <dbReference type="Proteomes" id="UP001327560"/>
    </source>
</evidence>
<sequence>MHLGETYPNLRSGRRNAGGTRGKKRDPARAHSLRPRRAKSKSLNPKISQIRNPKRSLPISNFRKRAESDREPQSPPLSLSLSLSLSALKYLISALNRSNLRIEPLRKKWRTLFPPSHLHSPPIETPFPSPPSLAILLSIPPPPYPSLRKLRRESARGGSESMADKENCVPRLTRAAAKRAASAAVADARAPSKRKRVALSDLPTLANTAHPAVDLCTPPPSKLKSQARKKVAVLDDEKVASVVESADSSDTDSDVDDPQLCAHYASDIYQYLRSMEVDPKRRPLAGYMEKIQTDATANMRAILVDWLVEVAEEYKLVSDTFYLTISYIDRYLSFNPINRQRLQLLGVSAMLIASKYEEITPPNVEDFCYITDNTYTKQEVVKMESDILNFLKFEMGNPTVKTFIRRFTQAGQDDEHPALPLDFLASYLSELSLLDYGCVHFVPSVVAASAVFVARFTIDPKIQPWNKKLAEHTGYKASDLKDCIQALLDLQLSRKASNLVAIREKYKQHRFKCVSALVPPAEIPAIYFNDLK</sequence>
<keyword evidence="10" id="KW-1185">Reference proteome</keyword>
<keyword evidence="2" id="KW-0132">Cell division</keyword>
<evidence type="ECO:0000259" key="7">
    <source>
        <dbReference type="SMART" id="SM00385"/>
    </source>
</evidence>
<accession>A0AAQ3K5V1</accession>
<dbReference type="SMART" id="SM00385">
    <property type="entry name" value="CYCLIN"/>
    <property type="match status" value="2"/>
</dbReference>
<dbReference type="AlphaFoldDB" id="A0AAQ3K5V1"/>
<dbReference type="InterPro" id="IPR039361">
    <property type="entry name" value="Cyclin"/>
</dbReference>
<name>A0AAQ3K5V1_9LILI</name>
<evidence type="ECO:0000256" key="6">
    <source>
        <dbReference type="SAM" id="MobiDB-lite"/>
    </source>
</evidence>
<dbReference type="Pfam" id="PF02984">
    <property type="entry name" value="Cyclin_C"/>
    <property type="match status" value="1"/>
</dbReference>
<comment type="similarity">
    <text evidence="1">Belongs to the cyclin family. Cyclin AB subfamily.</text>
</comment>
<dbReference type="Pfam" id="PF00134">
    <property type="entry name" value="Cyclin_N"/>
    <property type="match status" value="1"/>
</dbReference>
<feature type="domain" description="Cyclin-like" evidence="7">
    <location>
        <begin position="305"/>
        <end position="389"/>
    </location>
</feature>
<dbReference type="SUPFAM" id="SSF47954">
    <property type="entry name" value="Cyclin-like"/>
    <property type="match status" value="2"/>
</dbReference>
<evidence type="ECO:0000259" key="8">
    <source>
        <dbReference type="SMART" id="SM01332"/>
    </source>
</evidence>
<dbReference type="InterPro" id="IPR006671">
    <property type="entry name" value="Cyclin_N"/>
</dbReference>
<dbReference type="InterPro" id="IPR048258">
    <property type="entry name" value="Cyclins_cyclin-box"/>
</dbReference>
<evidence type="ECO:0000256" key="3">
    <source>
        <dbReference type="ARBA" id="ARBA00023127"/>
    </source>
</evidence>
<dbReference type="PANTHER" id="PTHR10177">
    <property type="entry name" value="CYCLINS"/>
    <property type="match status" value="1"/>
</dbReference>
<dbReference type="PROSITE" id="PS00292">
    <property type="entry name" value="CYCLINS"/>
    <property type="match status" value="1"/>
</dbReference>
<dbReference type="CDD" id="cd20562">
    <property type="entry name" value="CYCLIN_AtCycA_like_rpt1"/>
    <property type="match status" value="1"/>
</dbReference>
<dbReference type="FunFam" id="1.10.472.10:FF:000167">
    <property type="entry name" value="Mitotic cyclin 6"/>
    <property type="match status" value="1"/>
</dbReference>
<dbReference type="GO" id="GO:0051301">
    <property type="term" value="P:cell division"/>
    <property type="evidence" value="ECO:0007669"/>
    <property type="project" value="UniProtKB-KW"/>
</dbReference>
<evidence type="ECO:0000256" key="5">
    <source>
        <dbReference type="RuleBase" id="RU000383"/>
    </source>
</evidence>
<proteinExistence type="inferred from homology"/>
<keyword evidence="4" id="KW-0131">Cell cycle</keyword>
<gene>
    <name evidence="9" type="ORF">Cni_G11291</name>
</gene>
<organism evidence="9 10">
    <name type="scientific">Canna indica</name>
    <name type="common">Indian-shot</name>
    <dbReference type="NCBI Taxonomy" id="4628"/>
    <lineage>
        <taxon>Eukaryota</taxon>
        <taxon>Viridiplantae</taxon>
        <taxon>Streptophyta</taxon>
        <taxon>Embryophyta</taxon>
        <taxon>Tracheophyta</taxon>
        <taxon>Spermatophyta</taxon>
        <taxon>Magnoliopsida</taxon>
        <taxon>Liliopsida</taxon>
        <taxon>Zingiberales</taxon>
        <taxon>Cannaceae</taxon>
        <taxon>Canna</taxon>
    </lineage>
</organism>
<reference evidence="9 10" key="1">
    <citation type="submission" date="2023-10" db="EMBL/GenBank/DDBJ databases">
        <title>Chromosome-scale genome assembly provides insights into flower coloration mechanisms of Canna indica.</title>
        <authorList>
            <person name="Li C."/>
        </authorList>
    </citation>
    <scope>NUCLEOTIDE SEQUENCE [LARGE SCALE GENOMIC DNA]</scope>
    <source>
        <tissue evidence="9">Flower</tissue>
    </source>
</reference>
<feature type="domain" description="Cyclin C-terminal" evidence="8">
    <location>
        <begin position="398"/>
        <end position="520"/>
    </location>
</feature>
<dbReference type="FunFam" id="1.10.472.10:FF:000013">
    <property type="entry name" value="Cyclin A1"/>
    <property type="match status" value="1"/>
</dbReference>
<evidence type="ECO:0000313" key="9">
    <source>
        <dbReference type="EMBL" id="WOL02572.1"/>
    </source>
</evidence>
<feature type="region of interest" description="Disordered" evidence="6">
    <location>
        <begin position="1"/>
        <end position="77"/>
    </location>
</feature>
<dbReference type="InterPro" id="IPR004367">
    <property type="entry name" value="Cyclin_C-dom"/>
</dbReference>
<dbReference type="EMBL" id="CP136892">
    <property type="protein sequence ID" value="WOL02572.1"/>
    <property type="molecule type" value="Genomic_DNA"/>
</dbReference>
<feature type="domain" description="Cyclin-like" evidence="7">
    <location>
        <begin position="402"/>
        <end position="489"/>
    </location>
</feature>